<reference evidence="7" key="1">
    <citation type="submission" date="2020-07" db="EMBL/GenBank/DDBJ databases">
        <title>Ethylene signaling mediates host invasion by parasitic plants.</title>
        <authorList>
            <person name="Yoshida S."/>
        </authorList>
    </citation>
    <scope>NUCLEOTIDE SEQUENCE</scope>
    <source>
        <strain evidence="7">Okayama</strain>
    </source>
</reference>
<evidence type="ECO:0000256" key="1">
    <source>
        <dbReference type="ARBA" id="ARBA00004613"/>
    </source>
</evidence>
<dbReference type="AlphaFoldDB" id="A0A830BIB1"/>
<dbReference type="InterPro" id="IPR032675">
    <property type="entry name" value="LRR_dom_sf"/>
</dbReference>
<sequence>VGSGATIDDDGVWIDSGLNTPPTSQLSWAYTALQAWKSAITGDPLGIRKSWADPNVCSYKGVFCTDTVNFMGNPIRKVVTAVDLNHANLQGTLVKELALLTDLYLFHVNINSTVPSSFRQLSSLTELDLSNNHFFVPFPSTALYIPNLVYLDLIQLLLGPDLGQAIRPEIGRNLSQQQQFQWPTSREFRKFTGTSGQC</sequence>
<evidence type="ECO:0000313" key="8">
    <source>
        <dbReference type="Proteomes" id="UP000653305"/>
    </source>
</evidence>
<keyword evidence="8" id="KW-1185">Reference proteome</keyword>
<evidence type="ECO:0000256" key="4">
    <source>
        <dbReference type="ARBA" id="ARBA00022729"/>
    </source>
</evidence>
<organism evidence="7 8">
    <name type="scientific">Phtheirospermum japonicum</name>
    <dbReference type="NCBI Taxonomy" id="374723"/>
    <lineage>
        <taxon>Eukaryota</taxon>
        <taxon>Viridiplantae</taxon>
        <taxon>Streptophyta</taxon>
        <taxon>Embryophyta</taxon>
        <taxon>Tracheophyta</taxon>
        <taxon>Spermatophyta</taxon>
        <taxon>Magnoliopsida</taxon>
        <taxon>eudicotyledons</taxon>
        <taxon>Gunneridae</taxon>
        <taxon>Pentapetalae</taxon>
        <taxon>asterids</taxon>
        <taxon>lamiids</taxon>
        <taxon>Lamiales</taxon>
        <taxon>Orobanchaceae</taxon>
        <taxon>Orobanchaceae incertae sedis</taxon>
        <taxon>Phtheirospermum</taxon>
    </lineage>
</organism>
<gene>
    <name evidence="7" type="ORF">PHJA_000321400</name>
</gene>
<keyword evidence="3" id="KW-0433">Leucine-rich repeat</keyword>
<dbReference type="EMBL" id="BMAC01000034">
    <property type="protein sequence ID" value="GFP81781.1"/>
    <property type="molecule type" value="Genomic_DNA"/>
</dbReference>
<comment type="caution">
    <text evidence="7">The sequence shown here is derived from an EMBL/GenBank/DDBJ whole genome shotgun (WGS) entry which is preliminary data.</text>
</comment>
<dbReference type="Gene3D" id="3.80.10.10">
    <property type="entry name" value="Ribonuclease Inhibitor"/>
    <property type="match status" value="1"/>
</dbReference>
<comment type="subcellular location">
    <subcellularLocation>
        <location evidence="1">Secreted</location>
    </subcellularLocation>
</comment>
<feature type="non-terminal residue" evidence="7">
    <location>
        <position position="1"/>
    </location>
</feature>
<evidence type="ECO:0000256" key="3">
    <source>
        <dbReference type="ARBA" id="ARBA00022614"/>
    </source>
</evidence>
<dbReference type="OrthoDB" id="1722609at2759"/>
<dbReference type="PANTHER" id="PTHR32093">
    <property type="entry name" value="LEUCINE-RICH REPEAT EXTENSIN-LIKE PROTEIN 3-RELATED"/>
    <property type="match status" value="1"/>
</dbReference>
<dbReference type="InterPro" id="IPR013210">
    <property type="entry name" value="LRR_N_plant-typ"/>
</dbReference>
<evidence type="ECO:0000256" key="5">
    <source>
        <dbReference type="ARBA" id="ARBA00022737"/>
    </source>
</evidence>
<dbReference type="SUPFAM" id="SSF52058">
    <property type="entry name" value="L domain-like"/>
    <property type="match status" value="1"/>
</dbReference>
<name>A0A830BIB1_9LAMI</name>
<protein>
    <recommendedName>
        <fullName evidence="6">Leucine-rich repeat-containing N-terminal plant-type domain-containing protein</fullName>
    </recommendedName>
</protein>
<dbReference type="Proteomes" id="UP000653305">
    <property type="component" value="Unassembled WGS sequence"/>
</dbReference>
<keyword evidence="5" id="KW-0677">Repeat</keyword>
<keyword evidence="2" id="KW-0964">Secreted</keyword>
<keyword evidence="4" id="KW-0732">Signal</keyword>
<feature type="domain" description="Leucine-rich repeat-containing N-terminal plant-type" evidence="6">
    <location>
        <begin position="31"/>
        <end position="65"/>
    </location>
</feature>
<dbReference type="InterPro" id="IPR051582">
    <property type="entry name" value="LRR_extensin-like_regulator"/>
</dbReference>
<evidence type="ECO:0000313" key="7">
    <source>
        <dbReference type="EMBL" id="GFP81781.1"/>
    </source>
</evidence>
<accession>A0A830BIB1</accession>
<dbReference type="PANTHER" id="PTHR32093:SF86">
    <property type="entry name" value="EXTENSIN-LIKE PROTEIN"/>
    <property type="match status" value="1"/>
</dbReference>
<dbReference type="Pfam" id="PF08263">
    <property type="entry name" value="LRRNT_2"/>
    <property type="match status" value="1"/>
</dbReference>
<evidence type="ECO:0000259" key="6">
    <source>
        <dbReference type="Pfam" id="PF08263"/>
    </source>
</evidence>
<dbReference type="GO" id="GO:0005576">
    <property type="term" value="C:extracellular region"/>
    <property type="evidence" value="ECO:0007669"/>
    <property type="project" value="UniProtKB-SubCell"/>
</dbReference>
<evidence type="ECO:0000256" key="2">
    <source>
        <dbReference type="ARBA" id="ARBA00022525"/>
    </source>
</evidence>
<proteinExistence type="predicted"/>